<evidence type="ECO:0000259" key="10">
    <source>
        <dbReference type="SMART" id="SM00060"/>
    </source>
</evidence>
<reference evidence="12" key="1">
    <citation type="submission" date="2025-08" db="UniProtKB">
        <authorList>
            <consortium name="RefSeq"/>
        </authorList>
    </citation>
    <scope>IDENTIFICATION</scope>
    <source>
        <tissue evidence="12">Muscle</tissue>
    </source>
</reference>
<dbReference type="PANTHER" id="PTHR14619:SF3">
    <property type="entry name" value="PROTEIN NDNF"/>
    <property type="match status" value="1"/>
</dbReference>
<evidence type="ECO:0000256" key="3">
    <source>
        <dbReference type="ARBA" id="ARBA00022729"/>
    </source>
</evidence>
<evidence type="ECO:0000256" key="2">
    <source>
        <dbReference type="ARBA" id="ARBA00022525"/>
    </source>
</evidence>
<evidence type="ECO:0000256" key="5">
    <source>
        <dbReference type="ARBA" id="ARBA00022902"/>
    </source>
</evidence>
<comment type="subcellular location">
    <subcellularLocation>
        <location evidence="1">Secreted</location>
    </subcellularLocation>
</comment>
<dbReference type="Gene3D" id="2.60.40.10">
    <property type="entry name" value="Immunoglobulins"/>
    <property type="match status" value="2"/>
</dbReference>
<organism evidence="11 12">
    <name type="scientific">Limulus polyphemus</name>
    <name type="common">Atlantic horseshoe crab</name>
    <dbReference type="NCBI Taxonomy" id="6850"/>
    <lineage>
        <taxon>Eukaryota</taxon>
        <taxon>Metazoa</taxon>
        <taxon>Ecdysozoa</taxon>
        <taxon>Arthropoda</taxon>
        <taxon>Chelicerata</taxon>
        <taxon>Merostomata</taxon>
        <taxon>Xiphosura</taxon>
        <taxon>Limulidae</taxon>
        <taxon>Limulus</taxon>
    </lineage>
</organism>
<dbReference type="GeneID" id="106463962"/>
<keyword evidence="11" id="KW-1185">Reference proteome</keyword>
<evidence type="ECO:0000313" key="11">
    <source>
        <dbReference type="Proteomes" id="UP000694941"/>
    </source>
</evidence>
<dbReference type="Proteomes" id="UP000694941">
    <property type="component" value="Unplaced"/>
</dbReference>
<evidence type="ECO:0000256" key="7">
    <source>
        <dbReference type="ARBA" id="ARBA00024096"/>
    </source>
</evidence>
<evidence type="ECO:0000256" key="6">
    <source>
        <dbReference type="ARBA" id="ARBA00023180"/>
    </source>
</evidence>
<accession>A0ABM1BD07</accession>
<dbReference type="InterPro" id="IPR045805">
    <property type="entry name" value="NDNF_C"/>
</dbReference>
<dbReference type="SMART" id="SM00060">
    <property type="entry name" value="FN3"/>
    <property type="match status" value="2"/>
</dbReference>
<keyword evidence="5" id="KW-0524">Neurogenesis</keyword>
<dbReference type="Pfam" id="PF10179">
    <property type="entry name" value="NDNF"/>
    <property type="match status" value="1"/>
</dbReference>
<dbReference type="SUPFAM" id="SSF49265">
    <property type="entry name" value="Fibronectin type III"/>
    <property type="match status" value="2"/>
</dbReference>
<dbReference type="InterPro" id="IPR055271">
    <property type="entry name" value="NDNF_Fn(III)_1"/>
</dbReference>
<feature type="chain" id="PRO_5045664566" description="Protein NDNF" evidence="9">
    <location>
        <begin position="24"/>
        <end position="570"/>
    </location>
</feature>
<gene>
    <name evidence="12" type="primary">LOC106463962</name>
</gene>
<feature type="signal peptide" evidence="9">
    <location>
        <begin position="1"/>
        <end position="23"/>
    </location>
</feature>
<dbReference type="PANTHER" id="PTHR14619">
    <property type="entry name" value="NEURON-DERIVED NEUROTROPHIC FACTOR"/>
    <property type="match status" value="1"/>
</dbReference>
<feature type="domain" description="Fibronectin type-III" evidence="10">
    <location>
        <begin position="177"/>
        <end position="311"/>
    </location>
</feature>
<evidence type="ECO:0000256" key="1">
    <source>
        <dbReference type="ARBA" id="ARBA00004613"/>
    </source>
</evidence>
<dbReference type="InterPro" id="IPR013783">
    <property type="entry name" value="Ig-like_fold"/>
</dbReference>
<comment type="function">
    <text evidence="8">Secretory protein that plays a role in various cellular processes. Acts as a chemorepellent acting on gonadotropin-releasing hormone (GnRH) expressing neurons regulating their migration to the hypothalamus. Also promotes neuron migration, growth and survival as well as neurite outgrowth and is involved in the development of the olfactory system. May also act through the regulation of growth factors activity and downstream signaling. Also regulates extracellular matrix assembly and cell adhesiveness. Promotes endothelial cell survival, vessel formation and plays an important role in the process of revascularization through NOS3-dependent mechanisms.</text>
</comment>
<feature type="domain" description="Fibronectin type-III" evidence="10">
    <location>
        <begin position="441"/>
        <end position="553"/>
    </location>
</feature>
<dbReference type="InterPro" id="IPR036116">
    <property type="entry name" value="FN3_sf"/>
</dbReference>
<evidence type="ECO:0000256" key="4">
    <source>
        <dbReference type="ARBA" id="ARBA00022737"/>
    </source>
</evidence>
<keyword evidence="3 9" id="KW-0732">Signal</keyword>
<dbReference type="InterPro" id="IPR003961">
    <property type="entry name" value="FN3_dom"/>
</dbReference>
<evidence type="ECO:0000256" key="8">
    <source>
        <dbReference type="ARBA" id="ARBA00046135"/>
    </source>
</evidence>
<evidence type="ECO:0000256" key="9">
    <source>
        <dbReference type="SAM" id="SignalP"/>
    </source>
</evidence>
<dbReference type="InterPro" id="IPR056225">
    <property type="entry name" value="NDNF_N"/>
</dbReference>
<dbReference type="Pfam" id="PF19433">
    <property type="entry name" value="NDNF_C"/>
    <property type="match status" value="1"/>
</dbReference>
<keyword evidence="6" id="KW-0325">Glycoprotein</keyword>
<dbReference type="Pfam" id="PF24354">
    <property type="entry name" value="NDNF_N"/>
    <property type="match status" value="1"/>
</dbReference>
<dbReference type="InterPro" id="IPR019326">
    <property type="entry name" value="NDNF"/>
</dbReference>
<keyword evidence="4" id="KW-0677">Repeat</keyword>
<name>A0ABM1BD07_LIMPO</name>
<sequence>MLGRLISVLICLHYGYFVQLTEGLMDSLDDSGSHFSPFHPELFYDTNVLPQNVEMTVFVFKDEVKRLYILIDRDFSPLHLSISPCSAAITWNLYLRQPFIPIRTGKNEHKNNRHNERIENSFVYQFPKISGGGQKSDTVKFLTRYAGVYVLTLKSHVRDTSVRVYVSSSQKYFSVRLPKRPSVTVTHVSTNSVTLHWTHSTYESTKHGKIEYCIAVNPRQNYKTLCSVQAAMHGDIPPRPPRWTGFGFRWERNARKSLWRRIKEIRERMDIKSDIQYTCVGSKTSHIVQGLKEGKIYFFDVFAVDQQSNASAAYQGTNATTRGSSSNANQIVENTLVSIKMSPITGYTAVVVYTMKNHSSALYYFLRSCSGPGPVVVNVTSTRGLDILSTSLMGTKTFFIPKVQAGIYVFKLTPVFLGSRQAEIYLANNYSMFPYPLLPNDTAVENLRTLTTSTSVTLKWSKVFLQPFISEEKFQIEYYIYQTTITKDNKENINIVPNYCVEDTWGSKRWRRRVLILQHRNNESNFFIQKIGGLQPDSEYLFQIEVKKTPGRSLSYEPVFVETNPEKMRT</sequence>
<proteinExistence type="predicted"/>
<keyword evidence="2" id="KW-0964">Secreted</keyword>
<evidence type="ECO:0000313" key="12">
    <source>
        <dbReference type="RefSeq" id="XP_013779515.1"/>
    </source>
</evidence>
<dbReference type="RefSeq" id="XP_013779515.1">
    <property type="nucleotide sequence ID" value="XM_013924061.2"/>
</dbReference>
<protein>
    <recommendedName>
        <fullName evidence="7">Protein NDNF</fullName>
    </recommendedName>
</protein>